<feature type="signal peptide" evidence="2">
    <location>
        <begin position="1"/>
        <end position="22"/>
    </location>
</feature>
<sequence length="833" mass="96523">MRLLKCALWCLALLGEGLLMRARHLDKFAPILKEEGELFVESPYNCEHSGFIPLLRRDPLYFCFFVGEGDYYGLVLRAYNSEHLKWETPTEVLITKQKVDTYTFIDDYISEKLILIYSYDQKIRLTVFNKYTEPSTDTYKIGVNYEIVQMGNVTSRVTYVFKNRKSVVVCGMNRSNNILCSFSFDYGLTMKDENAIEFVLKTNIPMGRYKMHVEFNQQYVYFNLFDDVGQDNDYELRCSKGSEGGYTCDILSKALKETESIQYRAVLRNRMFQSIVYEMKEKCYIGWSFNSTSMNSEIEMPISDSPCSHVSLFQSGTSLVVVYQRGPFAPLGPQFYKIFENLLEKAAGCEFRLGGSLYVASTFTNQQCNIDMEGTDVNPENEDEIIFNVVVPTEYEMQDSTCFVSNDMYNNDRTTLYYLEKDQVEEENLSFYTFLFYRYIIDHTTVKGSTCTFVNEKKKEKLLVSLTLESSYTEDTCDIGSDDLCDFIVQGKTKIVILFDEEDWEVDNELVKGSRVIYNGVHISLHNLLSTSNINELVEVSKNQVTIFIPNTIPSNRTAKIVFTSKQEEGRTKAAYLRLQKNMNPMKKILGTNFSSSFDITYKYFKNYQENVKLLINEFSETSYIGMVCETHLQITTPPCTLTLVDHSNKSSPIHTVFPEKVPFLYSYIKKKLPYGNNLYISETRFVVFKNFNAILEGKNIKYLYFKCVCNTKKSEGTDSYNQMDFIITTEKISPEIIHSRKVIEPPKNYKDDNEEEDKRKNTQPKESKELHTFKQSHGRLPPPNKRGSSSRPYAKHSGFSDPFGKNNFYRSCATCWKFSLCVVFFVFLFFLP</sequence>
<dbReference type="GeneID" id="20037315"/>
<dbReference type="EMBL" id="KI965466">
    <property type="protein sequence ID" value="EUD67335.1"/>
    <property type="molecule type" value="Genomic_DNA"/>
</dbReference>
<keyword evidence="2" id="KW-0732">Signal</keyword>
<name>W7A6B3_9APIC</name>
<feature type="region of interest" description="Disordered" evidence="1">
    <location>
        <begin position="745"/>
        <end position="794"/>
    </location>
</feature>
<proteinExistence type="predicted"/>
<dbReference type="Proteomes" id="UP000030640">
    <property type="component" value="Unassembled WGS sequence"/>
</dbReference>
<evidence type="ECO:0008006" key="5">
    <source>
        <dbReference type="Google" id="ProtNLM"/>
    </source>
</evidence>
<dbReference type="OrthoDB" id="370787at2759"/>
<gene>
    <name evidence="3" type="ORF">C922_02041</name>
</gene>
<reference evidence="3 4" key="1">
    <citation type="submission" date="2013-02" db="EMBL/GenBank/DDBJ databases">
        <title>The Genome Sequence of Plasmodium inui San Antonio 1.</title>
        <authorList>
            <consortium name="The Broad Institute Genome Sequencing Platform"/>
            <consortium name="The Broad Institute Genome Sequencing Center for Infectious Disease"/>
            <person name="Neafsey D."/>
            <person name="Cheeseman I."/>
            <person name="Volkman S."/>
            <person name="Adams J."/>
            <person name="Walker B."/>
            <person name="Young S.K."/>
            <person name="Zeng Q."/>
            <person name="Gargeya S."/>
            <person name="Fitzgerald M."/>
            <person name="Haas B."/>
            <person name="Abouelleil A."/>
            <person name="Alvarado L."/>
            <person name="Arachchi H.M."/>
            <person name="Berlin A.M."/>
            <person name="Chapman S.B."/>
            <person name="Dewar J."/>
            <person name="Goldberg J."/>
            <person name="Griggs A."/>
            <person name="Gujja S."/>
            <person name="Hansen M."/>
            <person name="Howarth C."/>
            <person name="Imamovic A."/>
            <person name="Larimer J."/>
            <person name="McCowan C."/>
            <person name="Murphy C."/>
            <person name="Neiman D."/>
            <person name="Pearson M."/>
            <person name="Priest M."/>
            <person name="Roberts A."/>
            <person name="Saif S."/>
            <person name="Shea T."/>
            <person name="Sisk P."/>
            <person name="Sykes S."/>
            <person name="Wortman J."/>
            <person name="Nusbaum C."/>
            <person name="Birren B."/>
        </authorList>
    </citation>
    <scope>NUCLEOTIDE SEQUENCE [LARGE SCALE GENOMIC DNA]</scope>
    <source>
        <strain evidence="3 4">San Antonio 1</strain>
    </source>
</reference>
<organism evidence="3 4">
    <name type="scientific">Plasmodium inui San Antonio 1</name>
    <dbReference type="NCBI Taxonomy" id="1237626"/>
    <lineage>
        <taxon>Eukaryota</taxon>
        <taxon>Sar</taxon>
        <taxon>Alveolata</taxon>
        <taxon>Apicomplexa</taxon>
        <taxon>Aconoidasida</taxon>
        <taxon>Haemosporida</taxon>
        <taxon>Plasmodiidae</taxon>
        <taxon>Plasmodium</taxon>
        <taxon>Plasmodium (Plasmodium)</taxon>
    </lineage>
</organism>
<dbReference type="AlphaFoldDB" id="W7A6B3"/>
<keyword evidence="4" id="KW-1185">Reference proteome</keyword>
<evidence type="ECO:0000313" key="4">
    <source>
        <dbReference type="Proteomes" id="UP000030640"/>
    </source>
</evidence>
<protein>
    <recommendedName>
        <fullName evidence="5">6-Cys domain-containing protein</fullName>
    </recommendedName>
</protein>
<evidence type="ECO:0000256" key="1">
    <source>
        <dbReference type="SAM" id="MobiDB-lite"/>
    </source>
</evidence>
<dbReference type="VEuPathDB" id="PlasmoDB:C922_02041"/>
<evidence type="ECO:0000256" key="2">
    <source>
        <dbReference type="SAM" id="SignalP"/>
    </source>
</evidence>
<feature type="chain" id="PRO_5004887574" description="6-Cys domain-containing protein" evidence="2">
    <location>
        <begin position="23"/>
        <end position="833"/>
    </location>
</feature>
<evidence type="ECO:0000313" key="3">
    <source>
        <dbReference type="EMBL" id="EUD67335.1"/>
    </source>
</evidence>
<feature type="compositionally biased region" description="Basic and acidic residues" evidence="1">
    <location>
        <begin position="745"/>
        <end position="773"/>
    </location>
</feature>
<accession>W7A6B3</accession>
<dbReference type="RefSeq" id="XP_008815862.1">
    <property type="nucleotide sequence ID" value="XM_008817640.1"/>
</dbReference>